<gene>
    <name evidence="2" type="ordered locus">Celf_0221</name>
</gene>
<keyword evidence="1" id="KW-0472">Membrane</keyword>
<feature type="transmembrane region" description="Helical" evidence="1">
    <location>
        <begin position="130"/>
        <end position="149"/>
    </location>
</feature>
<evidence type="ECO:0008006" key="4">
    <source>
        <dbReference type="Google" id="ProtNLM"/>
    </source>
</evidence>
<dbReference type="PANTHER" id="PTHR34989:SF1">
    <property type="entry name" value="PROTEIN HDED"/>
    <property type="match status" value="1"/>
</dbReference>
<dbReference type="KEGG" id="cfi:Celf_0221"/>
<organism evidence="2 3">
    <name type="scientific">Cellulomonas fimi (strain ATCC 484 / DSM 20113 / JCM 1341 / CCUG 24087 / LMG 16345 / NBRC 15513 / NCIMB 8980 / NCTC 7547 / NRS-133)</name>
    <dbReference type="NCBI Taxonomy" id="590998"/>
    <lineage>
        <taxon>Bacteria</taxon>
        <taxon>Bacillati</taxon>
        <taxon>Actinomycetota</taxon>
        <taxon>Actinomycetes</taxon>
        <taxon>Micrococcales</taxon>
        <taxon>Cellulomonadaceae</taxon>
        <taxon>Cellulomonas</taxon>
    </lineage>
</organism>
<dbReference type="Pfam" id="PF03729">
    <property type="entry name" value="DUF308"/>
    <property type="match status" value="2"/>
</dbReference>
<feature type="transmembrane region" description="Helical" evidence="1">
    <location>
        <begin position="99"/>
        <end position="123"/>
    </location>
</feature>
<evidence type="ECO:0000256" key="1">
    <source>
        <dbReference type="SAM" id="Phobius"/>
    </source>
</evidence>
<feature type="transmembrane region" description="Helical" evidence="1">
    <location>
        <begin position="45"/>
        <end position="65"/>
    </location>
</feature>
<dbReference type="HOGENOM" id="CLU_091585_5_2_11"/>
<dbReference type="GO" id="GO:0005886">
    <property type="term" value="C:plasma membrane"/>
    <property type="evidence" value="ECO:0007669"/>
    <property type="project" value="TreeGrafter"/>
</dbReference>
<dbReference type="PANTHER" id="PTHR34989">
    <property type="entry name" value="PROTEIN HDED"/>
    <property type="match status" value="1"/>
</dbReference>
<protein>
    <recommendedName>
        <fullName evidence="4">HdeD family acid-resistance protein</fullName>
    </recommendedName>
</protein>
<dbReference type="Proteomes" id="UP000008460">
    <property type="component" value="Chromosome"/>
</dbReference>
<dbReference type="RefSeq" id="WP_013769397.1">
    <property type="nucleotide sequence ID" value="NC_015514.1"/>
</dbReference>
<keyword evidence="1" id="KW-1133">Transmembrane helix</keyword>
<dbReference type="eggNOG" id="COG3247">
    <property type="taxonomic scope" value="Bacteria"/>
</dbReference>
<evidence type="ECO:0000313" key="3">
    <source>
        <dbReference type="Proteomes" id="UP000008460"/>
    </source>
</evidence>
<feature type="transmembrane region" description="Helical" evidence="1">
    <location>
        <begin position="72"/>
        <end position="93"/>
    </location>
</feature>
<keyword evidence="3" id="KW-1185">Reference proteome</keyword>
<proteinExistence type="predicted"/>
<keyword evidence="1" id="KW-0812">Transmembrane</keyword>
<dbReference type="AlphaFoldDB" id="F4H5P3"/>
<accession>F4H5P3</accession>
<name>F4H5P3_CELFA</name>
<evidence type="ECO:0000313" key="2">
    <source>
        <dbReference type="EMBL" id="AEE44367.1"/>
    </source>
</evidence>
<reference evidence="2 3" key="1">
    <citation type="submission" date="2011-04" db="EMBL/GenBank/DDBJ databases">
        <title>Complete sequence of Cellulomonas fimi ATCC 484.</title>
        <authorList>
            <consortium name="US DOE Joint Genome Institute"/>
            <person name="Lucas S."/>
            <person name="Han J."/>
            <person name="Lapidus A."/>
            <person name="Cheng J.-F."/>
            <person name="Goodwin L."/>
            <person name="Pitluck S."/>
            <person name="Peters L."/>
            <person name="Chertkov O."/>
            <person name="Detter J.C."/>
            <person name="Han C."/>
            <person name="Tapia R."/>
            <person name="Land M."/>
            <person name="Hauser L."/>
            <person name="Kyrpides N."/>
            <person name="Ivanova N."/>
            <person name="Ovchinnikova G."/>
            <person name="Pagani I."/>
            <person name="Mead D."/>
            <person name="Brumm P."/>
            <person name="Woyke T."/>
        </authorList>
    </citation>
    <scope>NUCLEOTIDE SEQUENCE [LARGE SCALE GENOMIC DNA]</scope>
    <source>
        <strain evidence="3">ATCC 484 / DSM 20113 / JCM 1341 / NBRC 15513 / NCIMB 8980 / NCTC 7547</strain>
    </source>
</reference>
<feature type="transmembrane region" description="Helical" evidence="1">
    <location>
        <begin position="155"/>
        <end position="179"/>
    </location>
</feature>
<dbReference type="EMBL" id="CP002666">
    <property type="protein sequence ID" value="AEE44367.1"/>
    <property type="molecule type" value="Genomic_DNA"/>
</dbReference>
<sequence length="194" mass="20753">MVDEGTDVEATLRRIWWLPVLRGAVLLVLGMLMLVQPLGTVKALVWVYGLFAIVDGVIALGMWLGNRREKGAGWWAVGGLVGIAFGVIALVWPGPTVAVVFYLVALWVLALGVLAVIASVVLYRARDIGWYWVLTFGLVAFLFGLLLVVNPQESLTVVVVLLGLYAFVGGVVLVVSGFATRSFAQSIGRGSAVV</sequence>
<dbReference type="InterPro" id="IPR005325">
    <property type="entry name" value="DUF308_memb"/>
</dbReference>
<feature type="transmembrane region" description="Helical" evidence="1">
    <location>
        <begin position="20"/>
        <end position="39"/>
    </location>
</feature>
<dbReference type="InterPro" id="IPR052712">
    <property type="entry name" value="Acid_resist_chaperone_HdeD"/>
</dbReference>